<keyword evidence="7 14" id="KW-0812">Transmembrane</keyword>
<keyword evidence="6 14" id="KW-0349">Heme</keyword>
<dbReference type="Pfam" id="PF03653">
    <property type="entry name" value="UPF0093"/>
    <property type="match status" value="1"/>
</dbReference>
<keyword evidence="12 14" id="KW-0472">Membrane</keyword>
<keyword evidence="5 14" id="KW-1003">Cell membrane</keyword>
<evidence type="ECO:0000256" key="9">
    <source>
        <dbReference type="ARBA" id="ARBA00022989"/>
    </source>
</evidence>
<comment type="cofactor">
    <cofactor evidence="14 15">
        <name>heme b</name>
        <dbReference type="ChEBI" id="CHEBI:60344"/>
    </cofactor>
    <text evidence="14 15">Binds 1 heme b (iron(II)-protoporphyrin IX) group per subunit.</text>
</comment>
<evidence type="ECO:0000256" key="12">
    <source>
        <dbReference type="ARBA" id="ARBA00023136"/>
    </source>
</evidence>
<protein>
    <recommendedName>
        <fullName evidence="4 14">Protoporphyrinogen IX oxidase</fullName>
        <shortName evidence="14">PPO</shortName>
        <ecNumber evidence="14 15">1.3.99.-</ecNumber>
    </recommendedName>
</protein>
<keyword evidence="8 14" id="KW-0479">Metal-binding</keyword>
<dbReference type="Proteomes" id="UP001596353">
    <property type="component" value="Unassembled WGS sequence"/>
</dbReference>
<evidence type="ECO:0000256" key="11">
    <source>
        <dbReference type="ARBA" id="ARBA00023004"/>
    </source>
</evidence>
<evidence type="ECO:0000256" key="7">
    <source>
        <dbReference type="ARBA" id="ARBA00022692"/>
    </source>
</evidence>
<dbReference type="EC" id="1.3.99.-" evidence="14 15"/>
<gene>
    <name evidence="16" type="ORF">ACFQFQ_00590</name>
</gene>
<comment type="caution">
    <text evidence="16">The sequence shown here is derived from an EMBL/GenBank/DDBJ whole genome shotgun (WGS) entry which is preliminary data.</text>
</comment>
<keyword evidence="10 14" id="KW-0560">Oxidoreductase</keyword>
<keyword evidence="9 14" id="KW-1133">Transmembrane helix</keyword>
<reference evidence="17" key="1">
    <citation type="journal article" date="2019" name="Int. J. Syst. Evol. Microbiol.">
        <title>The Global Catalogue of Microorganisms (GCM) 10K type strain sequencing project: providing services to taxonomists for standard genome sequencing and annotation.</title>
        <authorList>
            <consortium name="The Broad Institute Genomics Platform"/>
            <consortium name="The Broad Institute Genome Sequencing Center for Infectious Disease"/>
            <person name="Wu L."/>
            <person name="Ma J."/>
        </authorList>
    </citation>
    <scope>NUCLEOTIDE SEQUENCE [LARGE SCALE GENOMIC DNA]</scope>
    <source>
        <strain evidence="17">CCUG 66188</strain>
    </source>
</reference>
<comment type="function">
    <text evidence="14 15">Catalyzes the oxidation of protoporphyrinogen IX to protoporphyrin IX.</text>
</comment>
<evidence type="ECO:0000256" key="6">
    <source>
        <dbReference type="ARBA" id="ARBA00022617"/>
    </source>
</evidence>
<evidence type="ECO:0000256" key="3">
    <source>
        <dbReference type="ARBA" id="ARBA00006501"/>
    </source>
</evidence>
<proteinExistence type="inferred from homology"/>
<evidence type="ECO:0000256" key="2">
    <source>
        <dbReference type="ARBA" id="ARBA00005073"/>
    </source>
</evidence>
<comment type="catalytic activity">
    <reaction evidence="13 14 15">
        <text>protoporphyrinogen IX + 3 A = protoporphyrin IX + 3 AH2</text>
        <dbReference type="Rhea" id="RHEA:62000"/>
        <dbReference type="ChEBI" id="CHEBI:13193"/>
        <dbReference type="ChEBI" id="CHEBI:17499"/>
        <dbReference type="ChEBI" id="CHEBI:57306"/>
        <dbReference type="ChEBI" id="CHEBI:57307"/>
    </reaction>
</comment>
<evidence type="ECO:0000256" key="15">
    <source>
        <dbReference type="PIRNR" id="PIRNR004638"/>
    </source>
</evidence>
<feature type="binding site" description="axial binding residue" evidence="14">
    <location>
        <position position="94"/>
    </location>
    <ligand>
        <name>heme</name>
        <dbReference type="ChEBI" id="CHEBI:30413"/>
    </ligand>
    <ligandPart>
        <name>Fe</name>
        <dbReference type="ChEBI" id="CHEBI:18248"/>
    </ligandPart>
</feature>
<evidence type="ECO:0000313" key="17">
    <source>
        <dbReference type="Proteomes" id="UP001596353"/>
    </source>
</evidence>
<comment type="similarity">
    <text evidence="3 14 15">Belongs to the HemJ family.</text>
</comment>
<comment type="subunit">
    <text evidence="14">Homodimer.</text>
</comment>
<sequence length="149" mass="16972">MSDLLALAYPWTKSLHIISVISWMAALFYLPRLFVHHTEKAGLSGSTHDIFTQMEFKLATVIMRPAMIATWVFGLALVFTPGIVDWSAIWPYTKAACVIAMTGFHEWLMARMREFGEGQNQFTGRQYRLMNEVPTVLMIVIVLSVVVKF</sequence>
<evidence type="ECO:0000313" key="16">
    <source>
        <dbReference type="EMBL" id="MFC6758340.1"/>
    </source>
</evidence>
<keyword evidence="17" id="KW-1185">Reference proteome</keyword>
<feature type="transmembrane region" description="Helical" evidence="14">
    <location>
        <begin position="89"/>
        <end position="108"/>
    </location>
</feature>
<accession>A0ABW2AY49</accession>
<feature type="transmembrane region" description="Helical" evidence="14">
    <location>
        <begin position="15"/>
        <end position="35"/>
    </location>
</feature>
<dbReference type="PIRSF" id="PIRSF004638">
    <property type="entry name" value="UCP004638"/>
    <property type="match status" value="1"/>
</dbReference>
<organism evidence="16 17">
    <name type="scientific">Sulfitobacter porphyrae</name>
    <dbReference type="NCBI Taxonomy" id="1246864"/>
    <lineage>
        <taxon>Bacteria</taxon>
        <taxon>Pseudomonadati</taxon>
        <taxon>Pseudomonadota</taxon>
        <taxon>Alphaproteobacteria</taxon>
        <taxon>Rhodobacterales</taxon>
        <taxon>Roseobacteraceae</taxon>
        <taxon>Sulfitobacter</taxon>
    </lineage>
</organism>
<comment type="subcellular location">
    <subcellularLocation>
        <location evidence="1 14">Cell membrane</location>
        <topology evidence="1 14">Multi-pass membrane protein</topology>
    </subcellularLocation>
</comment>
<feature type="binding site" description="axial binding residue" evidence="14">
    <location>
        <position position="16"/>
    </location>
    <ligand>
        <name>heme</name>
        <dbReference type="ChEBI" id="CHEBI:30413"/>
    </ligand>
    <ligandPart>
        <name>Fe</name>
        <dbReference type="ChEBI" id="CHEBI:18248"/>
    </ligandPart>
</feature>
<dbReference type="InterPro" id="IPR005265">
    <property type="entry name" value="HemJ-like"/>
</dbReference>
<dbReference type="PANTHER" id="PTHR40255">
    <property type="entry name" value="UPF0093 MEMBRANE PROTEIN SLR1790"/>
    <property type="match status" value="1"/>
</dbReference>
<evidence type="ECO:0000256" key="4">
    <source>
        <dbReference type="ARBA" id="ARBA00017504"/>
    </source>
</evidence>
<dbReference type="HAMAP" id="MF_02239">
    <property type="entry name" value="HemJ"/>
    <property type="match status" value="1"/>
</dbReference>
<evidence type="ECO:0000256" key="14">
    <source>
        <dbReference type="HAMAP-Rule" id="MF_02239"/>
    </source>
</evidence>
<feature type="transmembrane region" description="Helical" evidence="14">
    <location>
        <begin position="129"/>
        <end position="147"/>
    </location>
</feature>
<evidence type="ECO:0000256" key="8">
    <source>
        <dbReference type="ARBA" id="ARBA00022723"/>
    </source>
</evidence>
<comment type="pathway">
    <text evidence="2 14 15">Porphyrin-containing compound metabolism; protoporphyrin-IX biosynthesis; protoporphyrin-IX from protoporphyrinogen-IX: step 1/1.</text>
</comment>
<name>A0ABW2AY49_9RHOB</name>
<evidence type="ECO:0000256" key="10">
    <source>
        <dbReference type="ARBA" id="ARBA00023002"/>
    </source>
</evidence>
<evidence type="ECO:0000256" key="13">
    <source>
        <dbReference type="ARBA" id="ARBA00048390"/>
    </source>
</evidence>
<evidence type="ECO:0000256" key="1">
    <source>
        <dbReference type="ARBA" id="ARBA00004651"/>
    </source>
</evidence>
<feature type="transmembrane region" description="Helical" evidence="14">
    <location>
        <begin position="56"/>
        <end position="83"/>
    </location>
</feature>
<dbReference type="EMBL" id="JBHSWG010000001">
    <property type="protein sequence ID" value="MFC6758340.1"/>
    <property type="molecule type" value="Genomic_DNA"/>
</dbReference>
<dbReference type="PANTHER" id="PTHR40255:SF1">
    <property type="entry name" value="PROTOPORPHYRINOGEN IX OXIDASE"/>
    <property type="match status" value="1"/>
</dbReference>
<keyword evidence="11 14" id="KW-0408">Iron</keyword>
<evidence type="ECO:0000256" key="5">
    <source>
        <dbReference type="ARBA" id="ARBA00022475"/>
    </source>
</evidence>